<dbReference type="Proteomes" id="UP001162992">
    <property type="component" value="Chromosome 4"/>
</dbReference>
<protein>
    <submittedName>
        <fullName evidence="1">Uncharacterized protein</fullName>
    </submittedName>
</protein>
<accession>A0ACC2E1S7</accession>
<reference evidence="2" key="1">
    <citation type="journal article" date="2024" name="Proc. Natl. Acad. Sci. U.S.A.">
        <title>Extraordinary preservation of gene collinearity over three hundred million years revealed in homosporous lycophytes.</title>
        <authorList>
            <person name="Li C."/>
            <person name="Wickell D."/>
            <person name="Kuo L.Y."/>
            <person name="Chen X."/>
            <person name="Nie B."/>
            <person name="Liao X."/>
            <person name="Peng D."/>
            <person name="Ji J."/>
            <person name="Jenkins J."/>
            <person name="Williams M."/>
            <person name="Shu S."/>
            <person name="Plott C."/>
            <person name="Barry K."/>
            <person name="Rajasekar S."/>
            <person name="Grimwood J."/>
            <person name="Han X."/>
            <person name="Sun S."/>
            <person name="Hou Z."/>
            <person name="He W."/>
            <person name="Dai G."/>
            <person name="Sun C."/>
            <person name="Schmutz J."/>
            <person name="Leebens-Mack J.H."/>
            <person name="Li F.W."/>
            <person name="Wang L."/>
        </authorList>
    </citation>
    <scope>NUCLEOTIDE SEQUENCE [LARGE SCALE GENOMIC DNA]</scope>
    <source>
        <strain evidence="2">cv. PW_Plant_1</strain>
    </source>
</reference>
<organism evidence="1 2">
    <name type="scientific">Diphasiastrum complanatum</name>
    <name type="common">Issler's clubmoss</name>
    <name type="synonym">Lycopodium complanatum</name>
    <dbReference type="NCBI Taxonomy" id="34168"/>
    <lineage>
        <taxon>Eukaryota</taxon>
        <taxon>Viridiplantae</taxon>
        <taxon>Streptophyta</taxon>
        <taxon>Embryophyta</taxon>
        <taxon>Tracheophyta</taxon>
        <taxon>Lycopodiopsida</taxon>
        <taxon>Lycopodiales</taxon>
        <taxon>Lycopodiaceae</taxon>
        <taxon>Lycopodioideae</taxon>
        <taxon>Diphasiastrum</taxon>
    </lineage>
</organism>
<dbReference type="EMBL" id="CM055095">
    <property type="protein sequence ID" value="KAJ7560564.1"/>
    <property type="molecule type" value="Genomic_DNA"/>
</dbReference>
<gene>
    <name evidence="1" type="ORF">O6H91_04G135400</name>
</gene>
<proteinExistence type="predicted"/>
<evidence type="ECO:0000313" key="2">
    <source>
        <dbReference type="Proteomes" id="UP001162992"/>
    </source>
</evidence>
<keyword evidence="2" id="KW-1185">Reference proteome</keyword>
<sequence>MGCRNSKVEDEERVSTCRKQKNFVKQAVKSRTVFAAAQAEYFQALRNIGGAFWQFAEVEFREQNRSSAAPPPSPPGAPPEPPLPPSPPPAPLPRPPSSDVPATPVAAEIPKTVSLPPLAQKNIPFPSEKVVISAPLALFSPPTSPKKKQEDADHQRYQDYLYNDSPPVYLYNNTYPPSPQPAFHPGSPPPPPPSEIGWDWFDLFQPPIPIHLIERRRSEHTTAVQIMEDEVPEKSARLDAPVQEAKQEPLVIIEQQNQKTDDKGQEQGEQLDLKKEEKLMRQQEQKTEDLKEELTEKKKETPEKQVEELPEEKKEAEKNILTVMVPPKGMDPLDVFREIDELFLMASESGKDVSRLLEAGKVHYNSNVMESRGPSDHSSRLLRGLSLGSRSPRTPLSWNGTETSEDSISEEGGVFPSHASTLGRLYAWEKKLYQEAKALESISFELGKKRKLLFNLDMKGANHERIEKTRATIKTLELQMMVSHEAMEATSSAIKKVTDEEVYPQLLELLDGLTHMWTETYECYKKQMLFFSTIKIPENRALESTSKSHKDATVQLEAALRNWQTSFKNVISTQKDYIHNVYKWLWVSLFKTESDSKTVGMKVTSMYNLCQEWQAALDRLPERNVGDAVQNFANAIRDVNRKQEDELRIHKKCDILARDLHKKIASLRDAEKKFASQNSGDEVTGEAVKVIFFERRQSVEALKLTVETEKEKFTKAMNQTRNLTMKSLKVSMPDLLQAISDFAKVCMQTYQDLHGHVEN</sequence>
<name>A0ACC2E1S7_DIPCM</name>
<comment type="caution">
    <text evidence="1">The sequence shown here is derived from an EMBL/GenBank/DDBJ whole genome shotgun (WGS) entry which is preliminary data.</text>
</comment>
<evidence type="ECO:0000313" key="1">
    <source>
        <dbReference type="EMBL" id="KAJ7560564.1"/>
    </source>
</evidence>